<protein>
    <submittedName>
        <fullName evidence="1">Uncharacterized protein</fullName>
    </submittedName>
</protein>
<dbReference type="AlphaFoldDB" id="A0A258FFI3"/>
<evidence type="ECO:0000313" key="1">
    <source>
        <dbReference type="EMBL" id="OYX31330.1"/>
    </source>
</evidence>
<evidence type="ECO:0000313" key="2">
    <source>
        <dbReference type="Proteomes" id="UP000215595"/>
    </source>
</evidence>
<comment type="caution">
    <text evidence="1">The sequence shown here is derived from an EMBL/GenBank/DDBJ whole genome shotgun (WGS) entry which is preliminary data.</text>
</comment>
<reference evidence="1 2" key="1">
    <citation type="submission" date="2017-03" db="EMBL/GenBank/DDBJ databases">
        <title>Lifting the veil on microbial sulfur biogeochemistry in mining wastewaters.</title>
        <authorList>
            <person name="Kantor R.S."/>
            <person name="Colenbrander Nelson T."/>
            <person name="Marshall S."/>
            <person name="Bennett D."/>
            <person name="Apte S."/>
            <person name="Camacho D."/>
            <person name="Thomas B.C."/>
            <person name="Warren L.A."/>
            <person name="Banfield J.F."/>
        </authorList>
    </citation>
    <scope>NUCLEOTIDE SEQUENCE [LARGE SCALE GENOMIC DNA]</scope>
    <source>
        <strain evidence="1">32-69-9</strain>
    </source>
</reference>
<sequence length="188" mass="19674">MAAVAGLCLAACGAAPDGEAAAKAEPAVEAVSTGTAAAPAAETAAQVASGFSHSQTQDLFGYYMPDGEVGADGFSLIYLHIAGATEFQAWEAGERMSTYGPVMMEFLLPGEVSERVLPESYAVTDRTVRMTGTHPEYGRVTLDARFEGPAMTDSRSNLGDSEAPVLVGSITIAERTWPNVRFLYSPGD</sequence>
<organism evidence="1 2">
    <name type="scientific">Brevundimonas subvibrioides</name>
    <dbReference type="NCBI Taxonomy" id="74313"/>
    <lineage>
        <taxon>Bacteria</taxon>
        <taxon>Pseudomonadati</taxon>
        <taxon>Pseudomonadota</taxon>
        <taxon>Alphaproteobacteria</taxon>
        <taxon>Caulobacterales</taxon>
        <taxon>Caulobacteraceae</taxon>
        <taxon>Brevundimonas</taxon>
    </lineage>
</organism>
<proteinExistence type="predicted"/>
<gene>
    <name evidence="1" type="ORF">B7Z01_12895</name>
</gene>
<accession>A0A258FFI3</accession>
<name>A0A258FFI3_9CAUL</name>
<dbReference type="Proteomes" id="UP000215595">
    <property type="component" value="Unassembled WGS sequence"/>
</dbReference>
<dbReference type="EMBL" id="NCEB01000033">
    <property type="protein sequence ID" value="OYX31330.1"/>
    <property type="molecule type" value="Genomic_DNA"/>
</dbReference>